<protein>
    <submittedName>
        <fullName evidence="3">LOW QUALITY PROTEIN: ribosomal L1 domain-containing protein 1-like</fullName>
    </submittedName>
</protein>
<feature type="compositionally biased region" description="Basic residues" evidence="1">
    <location>
        <begin position="291"/>
        <end position="300"/>
    </location>
</feature>
<feature type="compositionally biased region" description="Basic and acidic residues" evidence="1">
    <location>
        <begin position="344"/>
        <end position="356"/>
    </location>
</feature>
<dbReference type="AlphaFoldDB" id="A0AB40BG97"/>
<dbReference type="GeneID" id="120262352"/>
<dbReference type="Pfam" id="PF00687">
    <property type="entry name" value="Ribosomal_L1"/>
    <property type="match status" value="1"/>
</dbReference>
<dbReference type="GO" id="GO:0003723">
    <property type="term" value="F:RNA binding"/>
    <property type="evidence" value="ECO:0007669"/>
    <property type="project" value="InterPro"/>
</dbReference>
<dbReference type="Gene3D" id="3.40.50.790">
    <property type="match status" value="1"/>
</dbReference>
<dbReference type="InterPro" id="IPR028364">
    <property type="entry name" value="Ribosomal_uL1/biogenesis"/>
</dbReference>
<sequence length="395" mass="44459">MASTDAQLAPPASRVSREAAGRAVDALLKWMRGQAKQRKAQLLEHDDLLYLVLTLKKIPPKGRINAYRIPLPHHLYDLSSTSACLIVDDRPKSPLSAAAALDVVRSLALPVSEVIPLSKLRSDYHPFEARRRLCDSYDLFFADRRVIPLLPRLIGKHFFKKKKIPLPLELSRKSWPEQLRQCLGSTLLYLRSGTCSGLKVGRVSQDRDQIVDNVLAAIDGAVQLVPKKWSNVRSLHLKSVESVALPIYQTLPELGLKIEPLQKEEERKQEQKEDDAADEVVLQTPKLSQSSKKKTKRRGRIHEGLYPDSHGMLEQGDDKKVGLDDDIAVEGSERLIKKKRKKELKVGKEKTDKKDGLPLMMDGDFAAEDELKDNSKVKSLNGKKVKKVKKSKVRT</sequence>
<dbReference type="CDD" id="cd00403">
    <property type="entry name" value="Ribosomal_L1"/>
    <property type="match status" value="1"/>
</dbReference>
<dbReference type="SUPFAM" id="SSF56808">
    <property type="entry name" value="Ribosomal protein L1"/>
    <property type="match status" value="1"/>
</dbReference>
<evidence type="ECO:0000256" key="1">
    <source>
        <dbReference type="SAM" id="MobiDB-lite"/>
    </source>
</evidence>
<feature type="region of interest" description="Disordered" evidence="1">
    <location>
        <begin position="265"/>
        <end position="319"/>
    </location>
</feature>
<keyword evidence="2" id="KW-1185">Reference proteome</keyword>
<dbReference type="FunFam" id="3.40.50.790:FF:000012">
    <property type="entry name" value="Ribosomal protein L1p/L10e family"/>
    <property type="match status" value="1"/>
</dbReference>
<dbReference type="InterPro" id="IPR050257">
    <property type="entry name" value="eL8/uL1-like"/>
</dbReference>
<evidence type="ECO:0000313" key="2">
    <source>
        <dbReference type="Proteomes" id="UP001515500"/>
    </source>
</evidence>
<reference evidence="3" key="1">
    <citation type="submission" date="2025-08" db="UniProtKB">
        <authorList>
            <consortium name="RefSeq"/>
        </authorList>
    </citation>
    <scope>IDENTIFICATION</scope>
</reference>
<gene>
    <name evidence="3" type="primary">LOC120262352</name>
</gene>
<evidence type="ECO:0000313" key="3">
    <source>
        <dbReference type="RefSeq" id="XP_039126385.1"/>
    </source>
</evidence>
<dbReference type="Gene3D" id="3.30.190.20">
    <property type="match status" value="1"/>
</dbReference>
<dbReference type="Proteomes" id="UP001515500">
    <property type="component" value="Chromosome 5"/>
</dbReference>
<dbReference type="PANTHER" id="PTHR23105">
    <property type="entry name" value="RIBOSOMAL PROTEIN L7AE FAMILY MEMBER"/>
    <property type="match status" value="1"/>
</dbReference>
<proteinExistence type="predicted"/>
<organism evidence="2 3">
    <name type="scientific">Dioscorea cayennensis subsp. rotundata</name>
    <name type="common">White Guinea yam</name>
    <name type="synonym">Dioscorea rotundata</name>
    <dbReference type="NCBI Taxonomy" id="55577"/>
    <lineage>
        <taxon>Eukaryota</taxon>
        <taxon>Viridiplantae</taxon>
        <taxon>Streptophyta</taxon>
        <taxon>Embryophyta</taxon>
        <taxon>Tracheophyta</taxon>
        <taxon>Spermatophyta</taxon>
        <taxon>Magnoliopsida</taxon>
        <taxon>Liliopsida</taxon>
        <taxon>Dioscoreales</taxon>
        <taxon>Dioscoreaceae</taxon>
        <taxon>Dioscorea</taxon>
    </lineage>
</organism>
<name>A0AB40BG97_DIOCR</name>
<feature type="region of interest" description="Disordered" evidence="1">
    <location>
        <begin position="340"/>
        <end position="360"/>
    </location>
</feature>
<dbReference type="InterPro" id="IPR016095">
    <property type="entry name" value="Ribosomal_uL1_3-a/b-sand"/>
</dbReference>
<accession>A0AB40BG97</accession>
<dbReference type="InterPro" id="IPR023674">
    <property type="entry name" value="Ribosomal_uL1-like"/>
</dbReference>
<dbReference type="RefSeq" id="XP_039126385.1">
    <property type="nucleotide sequence ID" value="XM_039270451.1"/>
</dbReference>